<dbReference type="GO" id="GO:0043015">
    <property type="term" value="F:gamma-tubulin binding"/>
    <property type="evidence" value="ECO:0007669"/>
    <property type="project" value="TreeGrafter"/>
</dbReference>
<accession>A0A7R8YYF0</accession>
<dbReference type="GO" id="GO:0043014">
    <property type="term" value="F:alpha-tubulin binding"/>
    <property type="evidence" value="ECO:0007669"/>
    <property type="project" value="InterPro"/>
</dbReference>
<reference evidence="5 6" key="1">
    <citation type="submission" date="2020-11" db="EMBL/GenBank/DDBJ databases">
        <authorList>
            <person name="Wallbank WR R."/>
            <person name="Pardo Diaz C."/>
            <person name="Kozak K."/>
            <person name="Martin S."/>
            <person name="Jiggins C."/>
            <person name="Moest M."/>
            <person name="Warren A I."/>
            <person name="Generalovic N T."/>
            <person name="Byers J.R.P. K."/>
            <person name="Montejo-Kovacevich G."/>
            <person name="Yen C E."/>
        </authorList>
    </citation>
    <scope>NUCLEOTIDE SEQUENCE [LARGE SCALE GENOMIC DNA]</scope>
</reference>
<dbReference type="OMA" id="SMDSPYE"/>
<feature type="compositionally biased region" description="Low complexity" evidence="3">
    <location>
        <begin position="315"/>
        <end position="324"/>
    </location>
</feature>
<dbReference type="GO" id="GO:0032456">
    <property type="term" value="P:endocytic recycling"/>
    <property type="evidence" value="ECO:0007669"/>
    <property type="project" value="TreeGrafter"/>
</dbReference>
<feature type="compositionally biased region" description="Pro residues" evidence="3">
    <location>
        <begin position="303"/>
        <end position="314"/>
    </location>
</feature>
<keyword evidence="2" id="KW-0009">Actin-binding</keyword>
<keyword evidence="6" id="KW-1185">Reference proteome</keyword>
<dbReference type="InterPro" id="IPR021854">
    <property type="entry name" value="WASH1_WAHD"/>
</dbReference>
<dbReference type="OrthoDB" id="307871at2759"/>
<feature type="compositionally biased region" description="Low complexity" evidence="3">
    <location>
        <begin position="341"/>
        <end position="355"/>
    </location>
</feature>
<dbReference type="InterPro" id="IPR028290">
    <property type="entry name" value="WASH1"/>
</dbReference>
<protein>
    <recommendedName>
        <fullName evidence="4">WASH1 WAHD domain-containing protein</fullName>
    </recommendedName>
</protein>
<dbReference type="GO" id="GO:0005829">
    <property type="term" value="C:cytosol"/>
    <property type="evidence" value="ECO:0007669"/>
    <property type="project" value="GOC"/>
</dbReference>
<sequence>MYSVPIVPPDLRHEETIIQSINALDYLQKTIADVFDRVDARIERNNVKIRQLQSRIEAAHTSINSLVGINKAIKIFSPAKFPAAHVFQDIPKTFGRVHDKPKFQVNRDYKVLSSLDPVAHRNIQDKLVFYHVRTSMQTKNSKMGRVMDQKQGLGKVPQNIKSVNSLLRFNTMENVYQKGGIAESSLGKAASSKKREKPSHTGQKIEAPPISMTNRIVSDKKHNSGLFYTPKLNEAPALDVPMDLPDLPGIADDITFSQDDPERIAPSFYIDNLPDLPEPENIPHAQSDKTASESENIEAPPMSAQPPPPPPPPVAAIQAPKAAVSPPPPPPPPAPVPSPSIPTATPASPSTPAAAEMADARMNLMEAIRKTGGLRGAKLRTAAAAEVSKTSEPESKKTGSKPSGDLMADLHNKLLMRRKGISGAKDQNQPSTSSSSGNVMDRLSALIPPPPPKTAPVAQSSATDGSDENDDWTD</sequence>
<dbReference type="GO" id="GO:0071203">
    <property type="term" value="C:WASH complex"/>
    <property type="evidence" value="ECO:0007669"/>
    <property type="project" value="InterPro"/>
</dbReference>
<evidence type="ECO:0000256" key="2">
    <source>
        <dbReference type="ARBA" id="ARBA00023203"/>
    </source>
</evidence>
<evidence type="ECO:0000313" key="6">
    <source>
        <dbReference type="Proteomes" id="UP000594454"/>
    </source>
</evidence>
<dbReference type="Pfam" id="PF11945">
    <property type="entry name" value="WASH_WAHD"/>
    <property type="match status" value="1"/>
</dbReference>
<organism evidence="5 6">
    <name type="scientific">Hermetia illucens</name>
    <name type="common">Black soldier fly</name>
    <dbReference type="NCBI Taxonomy" id="343691"/>
    <lineage>
        <taxon>Eukaryota</taxon>
        <taxon>Metazoa</taxon>
        <taxon>Ecdysozoa</taxon>
        <taxon>Arthropoda</taxon>
        <taxon>Hexapoda</taxon>
        <taxon>Insecta</taxon>
        <taxon>Pterygota</taxon>
        <taxon>Neoptera</taxon>
        <taxon>Endopterygota</taxon>
        <taxon>Diptera</taxon>
        <taxon>Brachycera</taxon>
        <taxon>Stratiomyomorpha</taxon>
        <taxon>Stratiomyidae</taxon>
        <taxon>Hermetiinae</taxon>
        <taxon>Hermetia</taxon>
    </lineage>
</organism>
<dbReference type="EMBL" id="LR899012">
    <property type="protein sequence ID" value="CAD7088892.1"/>
    <property type="molecule type" value="Genomic_DNA"/>
</dbReference>
<dbReference type="PANTHER" id="PTHR23331:SF1">
    <property type="entry name" value="WASH COMPLEX SUBUNIT 1"/>
    <property type="match status" value="1"/>
</dbReference>
<dbReference type="GO" id="GO:0005769">
    <property type="term" value="C:early endosome"/>
    <property type="evidence" value="ECO:0007669"/>
    <property type="project" value="InterPro"/>
</dbReference>
<name>A0A7R8YYF0_HERIL</name>
<feature type="region of interest" description="Disordered" evidence="3">
    <location>
        <begin position="267"/>
        <end position="358"/>
    </location>
</feature>
<dbReference type="GO" id="GO:0003779">
    <property type="term" value="F:actin binding"/>
    <property type="evidence" value="ECO:0007669"/>
    <property type="project" value="UniProtKB-KW"/>
</dbReference>
<dbReference type="PANTHER" id="PTHR23331">
    <property type="entry name" value="CXYORF1"/>
    <property type="match status" value="1"/>
</dbReference>
<gene>
    <name evidence="5" type="ORF">HERILL_LOCUS11481</name>
</gene>
<feature type="compositionally biased region" description="Pro residues" evidence="3">
    <location>
        <begin position="325"/>
        <end position="340"/>
    </location>
</feature>
<feature type="domain" description="WASH1 WAHD" evidence="4">
    <location>
        <begin position="2"/>
        <end position="289"/>
    </location>
</feature>
<feature type="compositionally biased region" description="Acidic residues" evidence="3">
    <location>
        <begin position="465"/>
        <end position="474"/>
    </location>
</feature>
<comment type="similarity">
    <text evidence="1">Belongs to the WASH1 family.</text>
</comment>
<dbReference type="GO" id="GO:0034314">
    <property type="term" value="P:Arp2/3 complex-mediated actin nucleation"/>
    <property type="evidence" value="ECO:0007669"/>
    <property type="project" value="InterPro"/>
</dbReference>
<dbReference type="GO" id="GO:0006887">
    <property type="term" value="P:exocytosis"/>
    <property type="evidence" value="ECO:0007669"/>
    <property type="project" value="TreeGrafter"/>
</dbReference>
<proteinExistence type="inferred from homology"/>
<dbReference type="AlphaFoldDB" id="A0A7R8YYF0"/>
<feature type="region of interest" description="Disordered" evidence="3">
    <location>
        <begin position="371"/>
        <end position="474"/>
    </location>
</feature>
<dbReference type="Proteomes" id="UP000594454">
    <property type="component" value="Chromosome 4"/>
</dbReference>
<evidence type="ECO:0000313" key="5">
    <source>
        <dbReference type="EMBL" id="CAD7088892.1"/>
    </source>
</evidence>
<evidence type="ECO:0000256" key="3">
    <source>
        <dbReference type="SAM" id="MobiDB-lite"/>
    </source>
</evidence>
<dbReference type="GO" id="GO:0042147">
    <property type="term" value="P:retrograde transport, endosome to Golgi"/>
    <property type="evidence" value="ECO:0007669"/>
    <property type="project" value="TreeGrafter"/>
</dbReference>
<feature type="region of interest" description="Disordered" evidence="3">
    <location>
        <begin position="184"/>
        <end position="209"/>
    </location>
</feature>
<evidence type="ECO:0000259" key="4">
    <source>
        <dbReference type="Pfam" id="PF11945"/>
    </source>
</evidence>
<feature type="compositionally biased region" description="Polar residues" evidence="3">
    <location>
        <begin position="425"/>
        <end position="438"/>
    </location>
</feature>
<dbReference type="FunCoup" id="A0A7R8YYF0">
    <property type="interactions" value="1169"/>
</dbReference>
<dbReference type="InParanoid" id="A0A7R8YYF0"/>
<dbReference type="GO" id="GO:0055037">
    <property type="term" value="C:recycling endosome"/>
    <property type="evidence" value="ECO:0007669"/>
    <property type="project" value="TreeGrafter"/>
</dbReference>
<evidence type="ECO:0000256" key="1">
    <source>
        <dbReference type="ARBA" id="ARBA00005602"/>
    </source>
</evidence>